<dbReference type="Pfam" id="PF08241">
    <property type="entry name" value="Methyltransf_11"/>
    <property type="match status" value="1"/>
</dbReference>
<dbReference type="RefSeq" id="WP_196419469.1">
    <property type="nucleotide sequence ID" value="NZ_JADQTO010000029.1"/>
</dbReference>
<dbReference type="Proteomes" id="UP000598146">
    <property type="component" value="Unassembled WGS sequence"/>
</dbReference>
<keyword evidence="2" id="KW-0489">Methyltransferase</keyword>
<feature type="domain" description="Methyltransferase type 11" evidence="1">
    <location>
        <begin position="45"/>
        <end position="127"/>
    </location>
</feature>
<dbReference type="InterPro" id="IPR013216">
    <property type="entry name" value="Methyltransf_11"/>
</dbReference>
<protein>
    <submittedName>
        <fullName evidence="2">Methyltransferase domain-containing protein</fullName>
    </submittedName>
</protein>
<organism evidence="2 3">
    <name type="scientific">Actinoplanes aureus</name>
    <dbReference type="NCBI Taxonomy" id="2792083"/>
    <lineage>
        <taxon>Bacteria</taxon>
        <taxon>Bacillati</taxon>
        <taxon>Actinomycetota</taxon>
        <taxon>Actinomycetes</taxon>
        <taxon>Micromonosporales</taxon>
        <taxon>Micromonosporaceae</taxon>
        <taxon>Actinoplanes</taxon>
    </lineage>
</organism>
<dbReference type="CDD" id="cd02440">
    <property type="entry name" value="AdoMet_MTases"/>
    <property type="match status" value="1"/>
</dbReference>
<reference evidence="2" key="1">
    <citation type="submission" date="2020-11" db="EMBL/GenBank/DDBJ databases">
        <title>Isolation and identification of active actinomycetes.</title>
        <authorList>
            <person name="Sun X."/>
        </authorList>
    </citation>
    <scope>NUCLEOTIDE SEQUENCE</scope>
    <source>
        <strain evidence="2">NEAU-A11</strain>
    </source>
</reference>
<name>A0A931CID9_9ACTN</name>
<evidence type="ECO:0000313" key="2">
    <source>
        <dbReference type="EMBL" id="MBG0567696.1"/>
    </source>
</evidence>
<dbReference type="AlphaFoldDB" id="A0A931CID9"/>
<proteinExistence type="predicted"/>
<dbReference type="PANTHER" id="PTHR43591:SF24">
    <property type="entry name" value="2-METHOXY-6-POLYPRENYL-1,4-BENZOQUINOL METHYLASE, MITOCHONDRIAL"/>
    <property type="match status" value="1"/>
</dbReference>
<keyword evidence="2" id="KW-0808">Transferase</keyword>
<dbReference type="GO" id="GO:0008757">
    <property type="term" value="F:S-adenosylmethionine-dependent methyltransferase activity"/>
    <property type="evidence" value="ECO:0007669"/>
    <property type="project" value="InterPro"/>
</dbReference>
<sequence length="249" mass="26324">MTEQTYALSAEAADFYESTFVPALFGEWARRLVEAAGVRPGERVLDVACGTGIVARTAADRAGTTVGVDRSDAMLAVARRIRPDLRWEPGDAHALPFGDRAFDVALSQAALMFFADRVAALREMGRVAGRVAVQVPGRLSHSAGYRVFTEAVPEHAELIGAYFAAGDPDELAGWLEQAGLRVDRFDSWVGATRAPSIDAFVTGELLPLGVTANERITAACRAAMAGFVGIGGSVAVPIEAHLVVATPAR</sequence>
<dbReference type="SUPFAM" id="SSF53335">
    <property type="entry name" value="S-adenosyl-L-methionine-dependent methyltransferases"/>
    <property type="match status" value="1"/>
</dbReference>
<evidence type="ECO:0000259" key="1">
    <source>
        <dbReference type="Pfam" id="PF08241"/>
    </source>
</evidence>
<dbReference type="EMBL" id="JADQTO010000029">
    <property type="protein sequence ID" value="MBG0567696.1"/>
    <property type="molecule type" value="Genomic_DNA"/>
</dbReference>
<dbReference type="Gene3D" id="3.40.50.150">
    <property type="entry name" value="Vaccinia Virus protein VP39"/>
    <property type="match status" value="1"/>
</dbReference>
<dbReference type="GO" id="GO:0032259">
    <property type="term" value="P:methylation"/>
    <property type="evidence" value="ECO:0007669"/>
    <property type="project" value="UniProtKB-KW"/>
</dbReference>
<accession>A0A931CID9</accession>
<comment type="caution">
    <text evidence="2">The sequence shown here is derived from an EMBL/GenBank/DDBJ whole genome shotgun (WGS) entry which is preliminary data.</text>
</comment>
<dbReference type="InterPro" id="IPR029063">
    <property type="entry name" value="SAM-dependent_MTases_sf"/>
</dbReference>
<gene>
    <name evidence="2" type="ORF">I4J89_40255</name>
</gene>
<keyword evidence="3" id="KW-1185">Reference proteome</keyword>
<dbReference type="PANTHER" id="PTHR43591">
    <property type="entry name" value="METHYLTRANSFERASE"/>
    <property type="match status" value="1"/>
</dbReference>
<evidence type="ECO:0000313" key="3">
    <source>
        <dbReference type="Proteomes" id="UP000598146"/>
    </source>
</evidence>